<dbReference type="GO" id="GO:0004397">
    <property type="term" value="F:histidine ammonia-lyase activity"/>
    <property type="evidence" value="ECO:0007669"/>
    <property type="project" value="UniProtKB-UniRule"/>
</dbReference>
<comment type="subcellular location">
    <subcellularLocation>
        <location evidence="6 9">Cytoplasm</location>
    </subcellularLocation>
</comment>
<evidence type="ECO:0000256" key="8">
    <source>
        <dbReference type="RuleBase" id="RU004479"/>
    </source>
</evidence>
<evidence type="ECO:0000256" key="1">
    <source>
        <dbReference type="ARBA" id="ARBA00005113"/>
    </source>
</evidence>
<comment type="PTM">
    <text evidence="6">Contains an active site 4-methylidene-imidazol-5-one (MIO), which is formed autocatalytically by cyclization and dehydration of residues Ala-Ser-Gly.</text>
</comment>
<dbReference type="NCBIfam" id="TIGR01225">
    <property type="entry name" value="hutH"/>
    <property type="match status" value="1"/>
</dbReference>
<dbReference type="InterPro" id="IPR022313">
    <property type="entry name" value="Phe/His_NH3-lyase_AS"/>
</dbReference>
<dbReference type="PANTHER" id="PTHR10362">
    <property type="entry name" value="HISTIDINE AMMONIA-LYASE"/>
    <property type="match status" value="1"/>
</dbReference>
<keyword evidence="3 6" id="KW-0369">Histidine metabolism</keyword>
<evidence type="ECO:0000313" key="11">
    <source>
        <dbReference type="Proteomes" id="UP000245916"/>
    </source>
</evidence>
<dbReference type="EMBL" id="QFFF01000001">
    <property type="protein sequence ID" value="PWG02699.1"/>
    <property type="molecule type" value="Genomic_DNA"/>
</dbReference>
<dbReference type="InterPro" id="IPR005921">
    <property type="entry name" value="HutH"/>
</dbReference>
<dbReference type="Pfam" id="PF00221">
    <property type="entry name" value="Lyase_aromatic"/>
    <property type="match status" value="1"/>
</dbReference>
<dbReference type="RefSeq" id="WP_109270839.1">
    <property type="nucleotide sequence ID" value="NZ_QFFF01000001.1"/>
</dbReference>
<comment type="catalytic activity">
    <reaction evidence="5 6 8">
        <text>L-histidine = trans-urocanate + NH4(+)</text>
        <dbReference type="Rhea" id="RHEA:21232"/>
        <dbReference type="ChEBI" id="CHEBI:17771"/>
        <dbReference type="ChEBI" id="CHEBI:28938"/>
        <dbReference type="ChEBI" id="CHEBI:57595"/>
        <dbReference type="EC" id="4.3.1.3"/>
    </reaction>
</comment>
<feature type="modified residue" description="2,3-didehydroalanine (Ser)" evidence="6">
    <location>
        <position position="143"/>
    </location>
</feature>
<comment type="pathway">
    <text evidence="1 6 8">Amino-acid degradation; L-histidine degradation into L-glutamate; N-formimidoyl-L-glutamate from L-histidine: step 1/3.</text>
</comment>
<proteinExistence type="inferred from homology"/>
<organism evidence="10 11">
    <name type="scientific">Allosphingosinicella humi</name>
    <dbReference type="NCBI Taxonomy" id="2068657"/>
    <lineage>
        <taxon>Bacteria</taxon>
        <taxon>Pseudomonadati</taxon>
        <taxon>Pseudomonadota</taxon>
        <taxon>Alphaproteobacteria</taxon>
        <taxon>Sphingomonadales</taxon>
        <taxon>Sphingomonadaceae</taxon>
        <taxon>Allosphingosinicella</taxon>
    </lineage>
</organism>
<reference evidence="10 11" key="1">
    <citation type="submission" date="2018-05" db="EMBL/GenBank/DDBJ databases">
        <title>Genome of Sphingosinicella humi QZX222.</title>
        <authorList>
            <person name="Qiao Z."/>
            <person name="Wang G."/>
        </authorList>
    </citation>
    <scope>NUCLEOTIDE SEQUENCE [LARGE SCALE GENOMIC DNA]</scope>
    <source>
        <strain evidence="10 11">QZX222</strain>
    </source>
</reference>
<evidence type="ECO:0000256" key="5">
    <source>
        <dbReference type="ARBA" id="ARBA00049269"/>
    </source>
</evidence>
<dbReference type="Proteomes" id="UP000245916">
    <property type="component" value="Unassembled WGS sequence"/>
</dbReference>
<dbReference type="PROSITE" id="PS00488">
    <property type="entry name" value="PAL_HISTIDASE"/>
    <property type="match status" value="1"/>
</dbReference>
<dbReference type="Gene3D" id="1.20.200.10">
    <property type="entry name" value="Fumarase/aspartase (Central domain)"/>
    <property type="match status" value="1"/>
</dbReference>
<comment type="caution">
    <text evidence="10">The sequence shown here is derived from an EMBL/GenBank/DDBJ whole genome shotgun (WGS) entry which is preliminary data.</text>
</comment>
<keyword evidence="4 6" id="KW-0456">Lyase</keyword>
<dbReference type="HAMAP" id="MF_00229">
    <property type="entry name" value="His_ammonia_lyase"/>
    <property type="match status" value="1"/>
</dbReference>
<evidence type="ECO:0000313" key="10">
    <source>
        <dbReference type="EMBL" id="PWG02699.1"/>
    </source>
</evidence>
<name>A0A2U2J2X4_9SPHN</name>
<dbReference type="SUPFAM" id="SSF48557">
    <property type="entry name" value="L-aspartase-like"/>
    <property type="match status" value="1"/>
</dbReference>
<dbReference type="FunFam" id="1.10.275.10:FF:000005">
    <property type="entry name" value="Histidine ammonia-lyase"/>
    <property type="match status" value="1"/>
</dbReference>
<dbReference type="UniPathway" id="UPA00379">
    <property type="reaction ID" value="UER00549"/>
</dbReference>
<dbReference type="InterPro" id="IPR024083">
    <property type="entry name" value="Fumarase/histidase_N"/>
</dbReference>
<keyword evidence="11" id="KW-1185">Reference proteome</keyword>
<feature type="cross-link" description="5-imidazolinone (Ala-Gly)" evidence="6">
    <location>
        <begin position="142"/>
        <end position="144"/>
    </location>
</feature>
<evidence type="ECO:0000256" key="7">
    <source>
        <dbReference type="RuleBase" id="RU003954"/>
    </source>
</evidence>
<dbReference type="OrthoDB" id="9806955at2"/>
<evidence type="ECO:0000256" key="4">
    <source>
        <dbReference type="ARBA" id="ARBA00023239"/>
    </source>
</evidence>
<dbReference type="InterPro" id="IPR008948">
    <property type="entry name" value="L-Aspartase-like"/>
</dbReference>
<evidence type="ECO:0000256" key="2">
    <source>
        <dbReference type="ARBA" id="ARBA00012994"/>
    </source>
</evidence>
<evidence type="ECO:0000256" key="6">
    <source>
        <dbReference type="HAMAP-Rule" id="MF_00229"/>
    </source>
</evidence>
<dbReference type="GO" id="GO:0019557">
    <property type="term" value="P:L-histidine catabolic process to glutamate and formate"/>
    <property type="evidence" value="ECO:0007669"/>
    <property type="project" value="UniProtKB-UniPathway"/>
</dbReference>
<evidence type="ECO:0000256" key="9">
    <source>
        <dbReference type="RuleBase" id="RU004480"/>
    </source>
</evidence>
<dbReference type="EC" id="4.3.1.3" evidence="2 6"/>
<dbReference type="InterPro" id="IPR001106">
    <property type="entry name" value="Aromatic_Lyase"/>
</dbReference>
<gene>
    <name evidence="6 10" type="primary">hutH</name>
    <name evidence="10" type="ORF">DF286_07365</name>
</gene>
<dbReference type="NCBIfam" id="NF006871">
    <property type="entry name" value="PRK09367.1"/>
    <property type="match status" value="1"/>
</dbReference>
<dbReference type="Gene3D" id="1.10.275.10">
    <property type="entry name" value="Fumarase/aspartase (N-terminal domain)"/>
    <property type="match status" value="1"/>
</dbReference>
<accession>A0A2U2J2X4</accession>
<dbReference type="FunFam" id="1.20.200.10:FF:000003">
    <property type="entry name" value="Histidine ammonia-lyase"/>
    <property type="match status" value="1"/>
</dbReference>
<evidence type="ECO:0000256" key="3">
    <source>
        <dbReference type="ARBA" id="ARBA00022808"/>
    </source>
</evidence>
<dbReference type="GO" id="GO:0005737">
    <property type="term" value="C:cytoplasm"/>
    <property type="evidence" value="ECO:0007669"/>
    <property type="project" value="UniProtKB-SubCell"/>
</dbReference>
<sequence length="506" mass="53350">MNPITLRPGFVTLAELRAVWGGAPVALEASAFDAIDAAQASVERIVASGRTVYGINTGFGLLAQTRIPHERLAELQTNLILSHSCGLGDDLSRPVMRLVMAMKVIGLARGHSGVRRIVVDRLLDMLERDAIPCVPAQGSVGASGDLAPLAHLSAAMLGHGRIALHGEIMPAAEALQRLELQPLELGPKEGLALINGTQVSTAIALDALFAGERVFASGLIAGGLSIEALKGTDAAFDPRIHAVRGQPGQIAVAKVLRDLLRHSEIRQSHADCERVQDPYSFRCQPQVMGAALDLLRHVSATLEIEANGVTDNPLIFPNGDDSISGGNFHAQPVAFAADMLTMAMCEVGSISERRTAVLVDPKMSGLPPFLVEDSGVNSGFMIVQVTAAALVSENKSLAHPASVDTVPTSANQEDHVSMATHGARKARTVTGNAAGVIGVELLAACQGIDFHAPLRTSPALSLAYDAVRAVVPHYEKDRYFADELAWAQQEVLSGSLSSEVQAELFG</sequence>
<keyword evidence="6" id="KW-0963">Cytoplasm</keyword>
<dbReference type="GO" id="GO:0019556">
    <property type="term" value="P:L-histidine catabolic process to glutamate and formamide"/>
    <property type="evidence" value="ECO:0007669"/>
    <property type="project" value="UniProtKB-UniPathway"/>
</dbReference>
<dbReference type="CDD" id="cd00332">
    <property type="entry name" value="PAL-HAL"/>
    <property type="match status" value="1"/>
</dbReference>
<protein>
    <recommendedName>
        <fullName evidence="2 6">Histidine ammonia-lyase</fullName>
        <shortName evidence="6">Histidase</shortName>
        <ecNumber evidence="2 6">4.3.1.3</ecNumber>
    </recommendedName>
</protein>
<comment type="similarity">
    <text evidence="6 7">Belongs to the PAL/histidase family.</text>
</comment>
<dbReference type="AlphaFoldDB" id="A0A2U2J2X4"/>